<evidence type="ECO:0000313" key="2">
    <source>
        <dbReference type="Proteomes" id="UP000515158"/>
    </source>
</evidence>
<evidence type="ECO:0000259" key="1">
    <source>
        <dbReference type="PROSITE" id="PS00028"/>
    </source>
</evidence>
<accession>A0A6P8YY13</accession>
<protein>
    <submittedName>
        <fullName evidence="3">Uncharacterized protein LOC117644055</fullName>
    </submittedName>
</protein>
<dbReference type="Gene3D" id="3.30.160.60">
    <property type="entry name" value="Classic Zinc Finger"/>
    <property type="match status" value="1"/>
</dbReference>
<dbReference type="Proteomes" id="UP000515158">
    <property type="component" value="Unplaced"/>
</dbReference>
<dbReference type="GeneID" id="117644055"/>
<dbReference type="OrthoDB" id="5988351at2759"/>
<dbReference type="KEGG" id="tpal:117644055"/>
<dbReference type="AlphaFoldDB" id="A0A6P8YY13"/>
<proteinExistence type="predicted"/>
<organism evidence="3">
    <name type="scientific">Thrips palmi</name>
    <name type="common">Melon thrips</name>
    <dbReference type="NCBI Taxonomy" id="161013"/>
    <lineage>
        <taxon>Eukaryota</taxon>
        <taxon>Metazoa</taxon>
        <taxon>Ecdysozoa</taxon>
        <taxon>Arthropoda</taxon>
        <taxon>Hexapoda</taxon>
        <taxon>Insecta</taxon>
        <taxon>Pterygota</taxon>
        <taxon>Neoptera</taxon>
        <taxon>Paraneoptera</taxon>
        <taxon>Thysanoptera</taxon>
        <taxon>Terebrantia</taxon>
        <taxon>Thripoidea</taxon>
        <taxon>Thripidae</taxon>
        <taxon>Thrips</taxon>
    </lineage>
</organism>
<dbReference type="InterPro" id="IPR013087">
    <property type="entry name" value="Znf_C2H2_type"/>
</dbReference>
<keyword evidence="2" id="KW-1185">Reference proteome</keyword>
<reference evidence="3" key="1">
    <citation type="submission" date="2025-08" db="UniProtKB">
        <authorList>
            <consortium name="RefSeq"/>
        </authorList>
    </citation>
    <scope>IDENTIFICATION</scope>
    <source>
        <tissue evidence="3">Total insect</tissue>
    </source>
</reference>
<dbReference type="RefSeq" id="XP_034239132.1">
    <property type="nucleotide sequence ID" value="XM_034383241.1"/>
</dbReference>
<dbReference type="InParanoid" id="A0A6P8YY13"/>
<dbReference type="SMART" id="SM00355">
    <property type="entry name" value="ZnF_C2H2"/>
    <property type="match status" value="2"/>
</dbReference>
<sequence>MEEEESISTKCLFCTFSSSNKTSLLKHQLSHQHDPTFRVVCSLCTSKFKSVKALQKHLVSLHKKKLSMTKQHIEEPTVSTVADDADTDSEVEIDQDMSFYFNEVADSSLDASLEDNAPLPEEILQQKAHAFLSNIRDKCVSPQTSIDQIVKGMEDLMVHYNLVLETKLLACQTQDIITASEVKSVFENLRGQSLFEGLQTRQRQIAFRKYYLTSLEPILISTKNEPKLLDKSGFKVVPVVQGYASPFLQVLEVLLQCEDILHCIQNPLKSEDGKIRYLADGYMWQSHPVLVKDPCSIVIVAYGDDLGPGDGLSCKGSHLQLRSFTWTIGNIYPWLRSTLKSINLLSLCTKIRMDQGNRPALKDFIAGINKLSTEGVVFNIKGKPTKFHGCLLFVCGDTPASANFAEMLSSMKITCKKFILGMLLMMTVLRILTNKMLKRMLYL</sequence>
<feature type="domain" description="C2H2-type" evidence="1">
    <location>
        <begin position="41"/>
        <end position="62"/>
    </location>
</feature>
<name>A0A6P8YY13_THRPL</name>
<evidence type="ECO:0000313" key="3">
    <source>
        <dbReference type="RefSeq" id="XP_034239132.1"/>
    </source>
</evidence>
<dbReference type="PROSITE" id="PS00028">
    <property type="entry name" value="ZINC_FINGER_C2H2_1"/>
    <property type="match status" value="1"/>
</dbReference>
<gene>
    <name evidence="3" type="primary">LOC117644055</name>
</gene>